<dbReference type="SUPFAM" id="SSF53474">
    <property type="entry name" value="alpha/beta-Hydrolases"/>
    <property type="match status" value="1"/>
</dbReference>
<dbReference type="Gene3D" id="3.40.50.1820">
    <property type="entry name" value="alpha/beta hydrolase"/>
    <property type="match status" value="1"/>
</dbReference>
<sequence>MLRCGTIKKPAYWNSCPFAGIAPGAFSGETLMTATAQTLRPPSRTLMFMEGRAIHEFGAFLGALPLLSLAPRGDGHPVLVLPGLVASDASTRALRTFLTSKGYAVSGWRQGRNYGLREGVQHAMVDLVEELSDTHGRKISLVGWSLGGLYARQLAKMMPERVRQVITLGSPFAGDPRSTNAWRVYEWASGRKSDEVDPRFGGDLAAPPPVPTTAIFSRTDGVCAWQGCMEKSGGQTESIEIESSHCGMGHHPAAVYAVADRLAQKEGQWRPFDRSGWRSLAYPDPHR</sequence>
<accession>A0A2U8PJG3</accession>
<protein>
    <submittedName>
        <fullName evidence="1">Alpha/beta hydrolase</fullName>
    </submittedName>
</protein>
<dbReference type="KEGG" id="bot:CIT37_39160"/>
<dbReference type="Proteomes" id="UP000215703">
    <property type="component" value="Chromosome"/>
</dbReference>
<organism evidence="1 2">
    <name type="scientific">Bradyrhizobium ottawaense</name>
    <dbReference type="NCBI Taxonomy" id="931866"/>
    <lineage>
        <taxon>Bacteria</taxon>
        <taxon>Pseudomonadati</taxon>
        <taxon>Pseudomonadota</taxon>
        <taxon>Alphaproteobacteria</taxon>
        <taxon>Hyphomicrobiales</taxon>
        <taxon>Nitrobacteraceae</taxon>
        <taxon>Bradyrhizobium</taxon>
    </lineage>
</organism>
<dbReference type="Pfam" id="PF02089">
    <property type="entry name" value="Palm_thioest"/>
    <property type="match status" value="1"/>
</dbReference>
<dbReference type="GO" id="GO:0016787">
    <property type="term" value="F:hydrolase activity"/>
    <property type="evidence" value="ECO:0007669"/>
    <property type="project" value="UniProtKB-KW"/>
</dbReference>
<dbReference type="EMBL" id="CP029425">
    <property type="protein sequence ID" value="AWL97477.1"/>
    <property type="molecule type" value="Genomic_DNA"/>
</dbReference>
<evidence type="ECO:0000313" key="1">
    <source>
        <dbReference type="EMBL" id="AWL97477.1"/>
    </source>
</evidence>
<evidence type="ECO:0000313" key="2">
    <source>
        <dbReference type="Proteomes" id="UP000215703"/>
    </source>
</evidence>
<name>A0A2U8PJG3_9BRAD</name>
<gene>
    <name evidence="1" type="ORF">CIT37_39160</name>
</gene>
<reference evidence="1 2" key="1">
    <citation type="journal article" date="2014" name="Int. J. Syst. Evol. Microbiol.">
        <title>Bradyrhizobium ottawaense sp. nov., a symbiotic nitrogen fixing bacterium from root nodules of soybeans in Canada.</title>
        <authorList>
            <person name="Yu X."/>
            <person name="Cloutier S."/>
            <person name="Tambong J.T."/>
            <person name="Bromfield E.S."/>
        </authorList>
    </citation>
    <scope>NUCLEOTIDE SEQUENCE [LARGE SCALE GENOMIC DNA]</scope>
    <source>
        <strain evidence="1 2">OO99</strain>
    </source>
</reference>
<dbReference type="AlphaFoldDB" id="A0A2U8PJG3"/>
<keyword evidence="1" id="KW-0378">Hydrolase</keyword>
<reference evidence="1 2" key="2">
    <citation type="journal article" date="2017" name="Syst. Appl. Microbiol.">
        <title>Soybeans inoculated with root zone soils of Canadian native legumes harbour diverse and novel Bradyrhizobium spp. that possess agricultural potential.</title>
        <authorList>
            <person name="Bromfield E.S.P."/>
            <person name="Cloutier S."/>
            <person name="Tambong J.T."/>
            <person name="Tran Thi T.V."/>
        </authorList>
    </citation>
    <scope>NUCLEOTIDE SEQUENCE [LARGE SCALE GENOMIC DNA]</scope>
    <source>
        <strain evidence="1 2">OO99</strain>
    </source>
</reference>
<proteinExistence type="predicted"/>
<dbReference type="InterPro" id="IPR029058">
    <property type="entry name" value="AB_hydrolase_fold"/>
</dbReference>